<keyword evidence="2" id="KW-1185">Reference proteome</keyword>
<sequence>MHTAALQLRSLREALLPMMGFTAWHESVSKEGTPIWTRYIAKTDSWEIRPMTPEEEAKAFWWYCPPFI</sequence>
<reference evidence="1 2" key="1">
    <citation type="submission" date="2020-08" db="EMBL/GenBank/DDBJ databases">
        <title>Genomic Encyclopedia of Type Strains, Phase IV (KMG-IV): sequencing the most valuable type-strain genomes for metagenomic binning, comparative biology and taxonomic classification.</title>
        <authorList>
            <person name="Goeker M."/>
        </authorList>
    </citation>
    <scope>NUCLEOTIDE SEQUENCE [LARGE SCALE GENOMIC DNA]</scope>
    <source>
        <strain evidence="1 2">DSM 100039</strain>
    </source>
</reference>
<dbReference type="EMBL" id="JACHEF010000006">
    <property type="protein sequence ID" value="MBB6412956.1"/>
    <property type="molecule type" value="Genomic_DNA"/>
</dbReference>
<organism evidence="1 2">
    <name type="scientific">Mesorhizobium sangaii</name>
    <dbReference type="NCBI Taxonomy" id="505389"/>
    <lineage>
        <taxon>Bacteria</taxon>
        <taxon>Pseudomonadati</taxon>
        <taxon>Pseudomonadota</taxon>
        <taxon>Alphaproteobacteria</taxon>
        <taxon>Hyphomicrobiales</taxon>
        <taxon>Phyllobacteriaceae</taxon>
        <taxon>Mesorhizobium</taxon>
    </lineage>
</organism>
<dbReference type="AlphaFoldDB" id="A0A841PCT7"/>
<name>A0A841PCT7_9HYPH</name>
<gene>
    <name evidence="1" type="ORF">HNQ71_005648</name>
</gene>
<accession>A0A841PCT7</accession>
<dbReference type="Proteomes" id="UP000556329">
    <property type="component" value="Unassembled WGS sequence"/>
</dbReference>
<protein>
    <submittedName>
        <fullName evidence="1">Uncharacterized protein</fullName>
    </submittedName>
</protein>
<evidence type="ECO:0000313" key="1">
    <source>
        <dbReference type="EMBL" id="MBB6412956.1"/>
    </source>
</evidence>
<comment type="caution">
    <text evidence="1">The sequence shown here is derived from an EMBL/GenBank/DDBJ whole genome shotgun (WGS) entry which is preliminary data.</text>
</comment>
<evidence type="ECO:0000313" key="2">
    <source>
        <dbReference type="Proteomes" id="UP000556329"/>
    </source>
</evidence>
<proteinExistence type="predicted"/>